<dbReference type="Gene3D" id="3.30.465.10">
    <property type="match status" value="1"/>
</dbReference>
<protein>
    <recommendedName>
        <fullName evidence="6">D-lactate dehydrogenase (cytochrome)</fullName>
        <ecNumber evidence="6">1.1.2.4</ecNumber>
    </recommendedName>
</protein>
<dbReference type="EC" id="1.1.2.4" evidence="6"/>
<dbReference type="Proteomes" id="UP000217199">
    <property type="component" value="Unassembled WGS sequence"/>
</dbReference>
<evidence type="ECO:0000256" key="6">
    <source>
        <dbReference type="ARBA" id="ARBA00038897"/>
    </source>
</evidence>
<dbReference type="InParanoid" id="A0A286UBX6"/>
<dbReference type="Pfam" id="PF02913">
    <property type="entry name" value="FAD-oxidase_C"/>
    <property type="match status" value="1"/>
</dbReference>
<dbReference type="InterPro" id="IPR016169">
    <property type="entry name" value="FAD-bd_PCMH_sub2"/>
</dbReference>
<dbReference type="PANTHER" id="PTHR11748:SF111">
    <property type="entry name" value="D-LACTATE DEHYDROGENASE, MITOCHONDRIAL-RELATED"/>
    <property type="match status" value="1"/>
</dbReference>
<comment type="caution">
    <text evidence="9">The sequence shown here is derived from an EMBL/GenBank/DDBJ whole genome shotgun (WGS) entry which is preliminary data.</text>
</comment>
<sequence>MISTGCSGTNAVRYGTAKAEWFLNLTVVLPSGEVIKTRRRARKSSAGFDTTKLFIGAEGTLGIVTEATLRLSPLLPTTVAVVQFPDVRKATEAVREALLQGVGIQCVELCDDAFMQATNKYGMSTRKWPEKDSLFFKFQGHNSDALRETARIVKKVCERHGGSGFTLARNEKEAANLWADRKNAHYSTLAMIENARSWPTDVCVPVSRLPELVYETKKDLKELGLLSTIVGHVGDGNFHAQILFTKDDELSKVREAVHRMIHRAIELDGTCTGEHGVGIGKKDFLYEELGEGTVELMKTIKRTIDPLGIFNPGKLYPDESPAHSKDGPKQL</sequence>
<keyword evidence="5" id="KW-0560">Oxidoreductase</keyword>
<dbReference type="PANTHER" id="PTHR11748">
    <property type="entry name" value="D-LACTATE DEHYDROGENASE"/>
    <property type="match status" value="1"/>
</dbReference>
<dbReference type="AlphaFoldDB" id="A0A286UBX6"/>
<evidence type="ECO:0000313" key="10">
    <source>
        <dbReference type="Proteomes" id="UP000217199"/>
    </source>
</evidence>
<dbReference type="FunFam" id="1.10.45.10:FF:000001">
    <property type="entry name" value="D-lactate dehydrogenase mitochondrial"/>
    <property type="match status" value="1"/>
</dbReference>
<proteinExistence type="inferred from homology"/>
<evidence type="ECO:0000256" key="2">
    <source>
        <dbReference type="ARBA" id="ARBA00008000"/>
    </source>
</evidence>
<evidence type="ECO:0000256" key="5">
    <source>
        <dbReference type="ARBA" id="ARBA00023002"/>
    </source>
</evidence>
<dbReference type="InterPro" id="IPR016171">
    <property type="entry name" value="Vanillyl_alc_oxidase_C-sub2"/>
</dbReference>
<organism evidence="9 10">
    <name type="scientific">Pyrrhoderma noxium</name>
    <dbReference type="NCBI Taxonomy" id="2282107"/>
    <lineage>
        <taxon>Eukaryota</taxon>
        <taxon>Fungi</taxon>
        <taxon>Dikarya</taxon>
        <taxon>Basidiomycota</taxon>
        <taxon>Agaricomycotina</taxon>
        <taxon>Agaricomycetes</taxon>
        <taxon>Hymenochaetales</taxon>
        <taxon>Hymenochaetaceae</taxon>
        <taxon>Pyrrhoderma</taxon>
    </lineage>
</organism>
<dbReference type="GO" id="GO:0004458">
    <property type="term" value="F:D-lactate dehydrogenase (cytochrome) activity"/>
    <property type="evidence" value="ECO:0007669"/>
    <property type="project" value="UniProtKB-EC"/>
</dbReference>
<evidence type="ECO:0000256" key="3">
    <source>
        <dbReference type="ARBA" id="ARBA00022630"/>
    </source>
</evidence>
<evidence type="ECO:0000313" key="9">
    <source>
        <dbReference type="EMBL" id="PAV17102.1"/>
    </source>
</evidence>
<dbReference type="PROSITE" id="PS51387">
    <property type="entry name" value="FAD_PCMH"/>
    <property type="match status" value="1"/>
</dbReference>
<evidence type="ECO:0000256" key="7">
    <source>
        <dbReference type="ARBA" id="ARBA00051436"/>
    </source>
</evidence>
<dbReference type="FunCoup" id="A0A286UBX6">
    <property type="interactions" value="248"/>
</dbReference>
<gene>
    <name evidence="9" type="ORF">PNOK_0716600</name>
</gene>
<keyword evidence="10" id="KW-1185">Reference proteome</keyword>
<dbReference type="InterPro" id="IPR016166">
    <property type="entry name" value="FAD-bd_PCMH"/>
</dbReference>
<keyword evidence="4" id="KW-0274">FAD</keyword>
<reference evidence="9 10" key="1">
    <citation type="journal article" date="2017" name="Mol. Ecol.">
        <title>Comparative and population genomic landscape of Phellinus noxius: A hypervariable fungus causing root rot in trees.</title>
        <authorList>
            <person name="Chung C.L."/>
            <person name="Lee T.J."/>
            <person name="Akiba M."/>
            <person name="Lee H.H."/>
            <person name="Kuo T.H."/>
            <person name="Liu D."/>
            <person name="Ke H.M."/>
            <person name="Yokoi T."/>
            <person name="Roa M.B."/>
            <person name="Lu M.J."/>
            <person name="Chang Y.Y."/>
            <person name="Ann P.J."/>
            <person name="Tsai J.N."/>
            <person name="Chen C.Y."/>
            <person name="Tzean S.S."/>
            <person name="Ota Y."/>
            <person name="Hattori T."/>
            <person name="Sahashi N."/>
            <person name="Liou R.F."/>
            <person name="Kikuchi T."/>
            <person name="Tsai I.J."/>
        </authorList>
    </citation>
    <scope>NUCLEOTIDE SEQUENCE [LARGE SCALE GENOMIC DNA]</scope>
    <source>
        <strain evidence="9 10">FFPRI411160</strain>
    </source>
</reference>
<dbReference type="Gene3D" id="1.10.45.10">
    <property type="entry name" value="Vanillyl-alcohol Oxidase, Chain A, domain 4"/>
    <property type="match status" value="1"/>
</dbReference>
<evidence type="ECO:0000256" key="4">
    <source>
        <dbReference type="ARBA" id="ARBA00022827"/>
    </source>
</evidence>
<dbReference type="GO" id="GO:0005739">
    <property type="term" value="C:mitochondrion"/>
    <property type="evidence" value="ECO:0007669"/>
    <property type="project" value="TreeGrafter"/>
</dbReference>
<keyword evidence="3" id="KW-0285">Flavoprotein</keyword>
<dbReference type="EMBL" id="NBII01000007">
    <property type="protein sequence ID" value="PAV17102.1"/>
    <property type="molecule type" value="Genomic_DNA"/>
</dbReference>
<dbReference type="SUPFAM" id="SSF55103">
    <property type="entry name" value="FAD-linked oxidases, C-terminal domain"/>
    <property type="match status" value="1"/>
</dbReference>
<dbReference type="InterPro" id="IPR004113">
    <property type="entry name" value="FAD-bd_oxidored_4_C"/>
</dbReference>
<dbReference type="SUPFAM" id="SSF56176">
    <property type="entry name" value="FAD-binding/transporter-associated domain-like"/>
    <property type="match status" value="1"/>
</dbReference>
<accession>A0A286UBX6</accession>
<name>A0A286UBX6_9AGAM</name>
<comment type="cofactor">
    <cofactor evidence="1">
        <name>FAD</name>
        <dbReference type="ChEBI" id="CHEBI:57692"/>
    </cofactor>
</comment>
<dbReference type="GO" id="GO:0008720">
    <property type="term" value="F:D-lactate dehydrogenase (NAD+) activity"/>
    <property type="evidence" value="ECO:0007669"/>
    <property type="project" value="TreeGrafter"/>
</dbReference>
<dbReference type="GO" id="GO:0071949">
    <property type="term" value="F:FAD binding"/>
    <property type="evidence" value="ECO:0007669"/>
    <property type="project" value="InterPro"/>
</dbReference>
<feature type="domain" description="FAD-binding PCMH-type" evidence="8">
    <location>
        <begin position="1"/>
        <end position="74"/>
    </location>
</feature>
<dbReference type="InterPro" id="IPR016164">
    <property type="entry name" value="FAD-linked_Oxase-like_C"/>
</dbReference>
<dbReference type="OrthoDB" id="7786253at2759"/>
<dbReference type="FunFam" id="3.30.70.2740:FF:000001">
    <property type="entry name" value="D-lactate dehydrogenase mitochondrial"/>
    <property type="match status" value="1"/>
</dbReference>
<dbReference type="GO" id="GO:1903457">
    <property type="term" value="P:lactate catabolic process"/>
    <property type="evidence" value="ECO:0007669"/>
    <property type="project" value="TreeGrafter"/>
</dbReference>
<comment type="catalytic activity">
    <reaction evidence="7">
        <text>(R)-lactate + 2 Fe(III)-[cytochrome c] = 2 Fe(II)-[cytochrome c] + pyruvate + 2 H(+)</text>
        <dbReference type="Rhea" id="RHEA:13521"/>
        <dbReference type="Rhea" id="RHEA-COMP:10350"/>
        <dbReference type="Rhea" id="RHEA-COMP:14399"/>
        <dbReference type="ChEBI" id="CHEBI:15361"/>
        <dbReference type="ChEBI" id="CHEBI:15378"/>
        <dbReference type="ChEBI" id="CHEBI:16004"/>
        <dbReference type="ChEBI" id="CHEBI:29033"/>
        <dbReference type="ChEBI" id="CHEBI:29034"/>
        <dbReference type="EC" id="1.1.2.4"/>
    </reaction>
</comment>
<evidence type="ECO:0000259" key="8">
    <source>
        <dbReference type="PROSITE" id="PS51387"/>
    </source>
</evidence>
<dbReference type="STRING" id="2282107.A0A286UBX6"/>
<comment type="similarity">
    <text evidence="2">Belongs to the FAD-binding oxidoreductase/transferase type 4 family.</text>
</comment>
<dbReference type="InterPro" id="IPR036318">
    <property type="entry name" value="FAD-bd_PCMH-like_sf"/>
</dbReference>
<evidence type="ECO:0000256" key="1">
    <source>
        <dbReference type="ARBA" id="ARBA00001974"/>
    </source>
</evidence>
<dbReference type="Gene3D" id="3.30.70.2740">
    <property type="match status" value="1"/>
</dbReference>